<feature type="compositionally biased region" description="Basic and acidic residues" evidence="1">
    <location>
        <begin position="760"/>
        <end position="769"/>
    </location>
</feature>
<feature type="compositionally biased region" description="Polar residues" evidence="1">
    <location>
        <begin position="30"/>
        <end position="52"/>
    </location>
</feature>
<name>A0AAD9ZJ20_9LECA</name>
<evidence type="ECO:0008006" key="5">
    <source>
        <dbReference type="Google" id="ProtNLM"/>
    </source>
</evidence>
<feature type="region of interest" description="Disordered" evidence="1">
    <location>
        <begin position="730"/>
        <end position="780"/>
    </location>
</feature>
<feature type="region of interest" description="Disordered" evidence="1">
    <location>
        <begin position="363"/>
        <end position="403"/>
    </location>
</feature>
<sequence length="971" mass="105949">MPRGVKKPGNQHNTRHENGVVAPGKRISKQKSNGHLNGSADATSHPNGVPTVSASTARTTSRLPDKRTSGGSSSTNNGLQPTAEPPYVPSDAIEVLPNGTSHANGSGGHTHRKIDVNLAKNPMVHDNSIWHFTLTVLGSCPLGDCIAILIVLLSLPPTIITVTNALFALLTFITPTSSSSIPTTFHEIFQGSGGTPSLATIFLTDVIGLVLWLVLWQPLQALSIELAQAMVATQLGGGNASKKKGSDRTLLCMGIVTASHVARHQWMPKSLFGYDWSAILSSIPYVSKSPTLFYGNDFIPTRSPAGWLRVLVALHILIQGLVHVARRWYQKREYSQAMPINKKTDPEAIVGSPARHTLVAPTETSPHVAVVSSDATPKMSSANTKENRDKVSSGKKKRKQGTWVRSQQPLWAAFAHTKVIFLREYEQSHIHSEATEANATDTKNLGSAEFPNGDGYVWISKVLPTSFCFNASSFPMPHPADPALEEPKVNASAGIDRSKPFYVRINDTDWTSTRLEMTSKEDESADCEWTGEVFGLSPSSSYKCSFVQSGDGVVIHSAIVTTPPPLAAETGNYDGCWLFFVLANATSDPSAPLTTPLHRVNRPSSPTTPSTTLKKSIAAFETSLSESQARQKRSKKESKIASAALKKDIDVFSSKISKLAGEDKAHTNRHLQWNQHTKQADEAVNSITGEIESLGCVPEDDLKMSREKKVAWDEARNGQSLARDALFRTKESAHREKSAVQTETITAQQKRERLHGRKTKLNEQHERLESATSQGLDEKLLKNSEQAAKDLERLQMEQRCRESMTNCQQILQESRYQAQQAWHQSHIVEGAFHEQQMMANSQEERPITPEGDLPGTVLHQTPAPGFRFPAFGSPDHPNGLRSHSGSLRHNDHRPRSTSLLSGNSVYADFEDDDPAPPMPARAVEVIRERGRKQSGGSGSGSSGSQRDPASPLVGNALQMSPVGKRSPVWNQ</sequence>
<dbReference type="EMBL" id="JASNWA010000003">
    <property type="protein sequence ID" value="KAK3178637.1"/>
    <property type="molecule type" value="Genomic_DNA"/>
</dbReference>
<keyword evidence="2" id="KW-0812">Transmembrane</keyword>
<keyword evidence="2" id="KW-0472">Membrane</keyword>
<reference evidence="3" key="1">
    <citation type="submission" date="2022-11" db="EMBL/GenBank/DDBJ databases">
        <title>Chromosomal genome sequence assembly and mating type (MAT) locus characterization of the leprose asexual lichenized fungus Lepraria neglecta (Nyl.) Erichsen.</title>
        <authorList>
            <person name="Allen J.L."/>
            <person name="Pfeffer B."/>
        </authorList>
    </citation>
    <scope>NUCLEOTIDE SEQUENCE</scope>
    <source>
        <strain evidence="3">Allen 5258</strain>
    </source>
</reference>
<evidence type="ECO:0000256" key="2">
    <source>
        <dbReference type="SAM" id="Phobius"/>
    </source>
</evidence>
<keyword evidence="2" id="KW-1133">Transmembrane helix</keyword>
<accession>A0AAD9ZJ20</accession>
<feature type="region of interest" description="Disordered" evidence="1">
    <location>
        <begin position="839"/>
        <end position="971"/>
    </location>
</feature>
<organism evidence="3 4">
    <name type="scientific">Lepraria neglecta</name>
    <dbReference type="NCBI Taxonomy" id="209136"/>
    <lineage>
        <taxon>Eukaryota</taxon>
        <taxon>Fungi</taxon>
        <taxon>Dikarya</taxon>
        <taxon>Ascomycota</taxon>
        <taxon>Pezizomycotina</taxon>
        <taxon>Lecanoromycetes</taxon>
        <taxon>OSLEUM clade</taxon>
        <taxon>Lecanoromycetidae</taxon>
        <taxon>Lecanorales</taxon>
        <taxon>Lecanorineae</taxon>
        <taxon>Stereocaulaceae</taxon>
        <taxon>Lepraria</taxon>
    </lineage>
</organism>
<evidence type="ECO:0000313" key="3">
    <source>
        <dbReference type="EMBL" id="KAK3178637.1"/>
    </source>
</evidence>
<evidence type="ECO:0000313" key="4">
    <source>
        <dbReference type="Proteomes" id="UP001276659"/>
    </source>
</evidence>
<proteinExistence type="predicted"/>
<feature type="compositionally biased region" description="Low complexity" evidence="1">
    <location>
        <begin position="53"/>
        <end position="62"/>
    </location>
</feature>
<feature type="transmembrane region" description="Helical" evidence="2">
    <location>
        <begin position="197"/>
        <end position="216"/>
    </location>
</feature>
<keyword evidence="4" id="KW-1185">Reference proteome</keyword>
<feature type="transmembrane region" description="Helical" evidence="2">
    <location>
        <begin position="159"/>
        <end position="177"/>
    </location>
</feature>
<evidence type="ECO:0000256" key="1">
    <source>
        <dbReference type="SAM" id="MobiDB-lite"/>
    </source>
</evidence>
<feature type="compositionally biased region" description="Polar residues" evidence="1">
    <location>
        <begin position="739"/>
        <end position="748"/>
    </location>
</feature>
<feature type="compositionally biased region" description="Low complexity" evidence="1">
    <location>
        <begin position="69"/>
        <end position="78"/>
    </location>
</feature>
<comment type="caution">
    <text evidence="3">The sequence shown here is derived from an EMBL/GenBank/DDBJ whole genome shotgun (WGS) entry which is preliminary data.</text>
</comment>
<feature type="compositionally biased region" description="Polar residues" evidence="1">
    <location>
        <begin position="373"/>
        <end position="384"/>
    </location>
</feature>
<protein>
    <recommendedName>
        <fullName evidence="5">Ubiquitination network signaling protein</fullName>
    </recommendedName>
</protein>
<dbReference type="AlphaFoldDB" id="A0AAD9ZJ20"/>
<feature type="transmembrane region" description="Helical" evidence="2">
    <location>
        <begin position="129"/>
        <end position="152"/>
    </location>
</feature>
<gene>
    <name evidence="3" type="ORF">OEA41_000774</name>
</gene>
<dbReference type="Proteomes" id="UP001276659">
    <property type="component" value="Unassembled WGS sequence"/>
</dbReference>
<feature type="region of interest" description="Disordered" evidence="1">
    <location>
        <begin position="1"/>
        <end position="111"/>
    </location>
</feature>